<feature type="domain" description="N-acetyltransferase" evidence="1">
    <location>
        <begin position="5"/>
        <end position="90"/>
    </location>
</feature>
<dbReference type="OrthoDB" id="9800945at2"/>
<dbReference type="Pfam" id="PF14542">
    <property type="entry name" value="Acetyltransf_CG"/>
    <property type="match status" value="1"/>
</dbReference>
<dbReference type="RefSeq" id="WP_044334628.1">
    <property type="nucleotide sequence ID" value="NZ_CP010836.1"/>
</dbReference>
<organism evidence="2 3">
    <name type="scientific">Sphingomonas hengshuiensis</name>
    <dbReference type="NCBI Taxonomy" id="1609977"/>
    <lineage>
        <taxon>Bacteria</taxon>
        <taxon>Pseudomonadati</taxon>
        <taxon>Pseudomonadota</taxon>
        <taxon>Alphaproteobacteria</taxon>
        <taxon>Sphingomonadales</taxon>
        <taxon>Sphingomonadaceae</taxon>
        <taxon>Sphingomonas</taxon>
    </lineage>
</organism>
<dbReference type="PANTHER" id="PTHR31435">
    <property type="entry name" value="PROTEIN NATD1"/>
    <property type="match status" value="1"/>
</dbReference>
<reference evidence="2 3" key="1">
    <citation type="journal article" date="2015" name="Int. J. Syst. Evol. Microbiol.">
        <title>Sphingomonas hengshuiensis sp. nov., isolated from lake wetland.</title>
        <authorList>
            <person name="Wei S."/>
            <person name="Wang T."/>
            <person name="Liu H."/>
            <person name="Zhang C."/>
            <person name="Guo J."/>
            <person name="Wang Q."/>
            <person name="Liang K."/>
            <person name="Zhang Z."/>
        </authorList>
    </citation>
    <scope>NUCLEOTIDE SEQUENCE [LARGE SCALE GENOMIC DNA]</scope>
    <source>
        <strain evidence="2 3">WHSC-8</strain>
    </source>
</reference>
<keyword evidence="2" id="KW-0808">Transferase</keyword>
<reference evidence="2 3" key="2">
    <citation type="submission" date="2015-02" db="EMBL/GenBank/DDBJ databases">
        <title>The complete genome of Sphingomonas hengshuiensis sp. WHSC-8 isolated from soil of Hengshui Lake.</title>
        <authorList>
            <person name="Wei S."/>
            <person name="Guo J."/>
            <person name="Su C."/>
            <person name="Wu R."/>
            <person name="Zhang Z."/>
            <person name="Liang K."/>
            <person name="Li H."/>
            <person name="Wang T."/>
            <person name="Liu H."/>
            <person name="Zhang C."/>
            <person name="Li Z."/>
            <person name="Wang Q."/>
            <person name="Meng J."/>
        </authorList>
    </citation>
    <scope>NUCLEOTIDE SEQUENCE [LARGE SCALE GENOMIC DNA]</scope>
    <source>
        <strain evidence="2 3">WHSC-8</strain>
    </source>
</reference>
<dbReference type="PANTHER" id="PTHR31435:SF10">
    <property type="entry name" value="BSR4717 PROTEIN"/>
    <property type="match status" value="1"/>
</dbReference>
<dbReference type="AlphaFoldDB" id="A0A7U4JB79"/>
<dbReference type="SUPFAM" id="SSF55729">
    <property type="entry name" value="Acyl-CoA N-acyltransferases (Nat)"/>
    <property type="match status" value="1"/>
</dbReference>
<evidence type="ECO:0000313" key="3">
    <source>
        <dbReference type="Proteomes" id="UP000032300"/>
    </source>
</evidence>
<sequence length="91" mass="9901">MADVTDNAGEQRFELVEQGHVAHADYEIDGDVVVFTHTIVPPALRGTGVGSRLVEGALAQVRASGRKVRPLCSFVARYIAQHSEWADLREG</sequence>
<dbReference type="KEGG" id="sphi:TS85_20175"/>
<gene>
    <name evidence="2" type="ORF">TS85_20175</name>
</gene>
<accession>A0A7U4JB79</accession>
<evidence type="ECO:0000313" key="2">
    <source>
        <dbReference type="EMBL" id="AJP73621.1"/>
    </source>
</evidence>
<dbReference type="InterPro" id="IPR045057">
    <property type="entry name" value="Gcn5-rel_NAT"/>
</dbReference>
<dbReference type="GO" id="GO:0016740">
    <property type="term" value="F:transferase activity"/>
    <property type="evidence" value="ECO:0007669"/>
    <property type="project" value="UniProtKB-KW"/>
</dbReference>
<dbReference type="InterPro" id="IPR016181">
    <property type="entry name" value="Acyl_CoA_acyltransferase"/>
</dbReference>
<name>A0A7U4JB79_9SPHN</name>
<dbReference type="InterPro" id="IPR031165">
    <property type="entry name" value="GNAT_YJDJ"/>
</dbReference>
<dbReference type="Gene3D" id="3.40.630.30">
    <property type="match status" value="1"/>
</dbReference>
<protein>
    <submittedName>
        <fullName evidence="2">Acetyltransferase</fullName>
    </submittedName>
</protein>
<dbReference type="Proteomes" id="UP000032300">
    <property type="component" value="Chromosome"/>
</dbReference>
<keyword evidence="3" id="KW-1185">Reference proteome</keyword>
<proteinExistence type="predicted"/>
<dbReference type="PROSITE" id="PS51729">
    <property type="entry name" value="GNAT_YJDJ"/>
    <property type="match status" value="1"/>
</dbReference>
<evidence type="ECO:0000259" key="1">
    <source>
        <dbReference type="PROSITE" id="PS51729"/>
    </source>
</evidence>
<dbReference type="EMBL" id="CP010836">
    <property type="protein sequence ID" value="AJP73621.1"/>
    <property type="molecule type" value="Genomic_DNA"/>
</dbReference>